<feature type="transmembrane region" description="Helical" evidence="1">
    <location>
        <begin position="12"/>
        <end position="30"/>
    </location>
</feature>
<protein>
    <submittedName>
        <fullName evidence="2">Uncharacterized protein</fullName>
    </submittedName>
</protein>
<organism evidence="2 3">
    <name type="scientific">Campylobacter magnus</name>
    <dbReference type="NCBI Taxonomy" id="3026462"/>
    <lineage>
        <taxon>Bacteria</taxon>
        <taxon>Pseudomonadati</taxon>
        <taxon>Campylobacterota</taxon>
        <taxon>Epsilonproteobacteria</taxon>
        <taxon>Campylobacterales</taxon>
        <taxon>Campylobacteraceae</taxon>
        <taxon>Campylobacter</taxon>
    </lineage>
</organism>
<name>A0ABT8T6G7_9BACT</name>
<keyword evidence="1" id="KW-0812">Transmembrane</keyword>
<evidence type="ECO:0000256" key="1">
    <source>
        <dbReference type="SAM" id="Phobius"/>
    </source>
</evidence>
<keyword evidence="1" id="KW-1133">Transmembrane helix</keyword>
<reference evidence="2 3" key="1">
    <citation type="submission" date="2023-06" db="EMBL/GenBank/DDBJ databases">
        <title>Campylobacter magnum sp. nov., isolated from cecal contents of domestic pigs (Sus scrofa domesticus).</title>
        <authorList>
            <person name="Papic B."/>
            <person name="Gruntar I."/>
        </authorList>
    </citation>
    <scope>NUCLEOTIDE SEQUENCE [LARGE SCALE GENOMIC DNA]</scope>
    <source>
        <strain evidence="3">34484-21</strain>
    </source>
</reference>
<evidence type="ECO:0000313" key="2">
    <source>
        <dbReference type="EMBL" id="MDO2409297.1"/>
    </source>
</evidence>
<dbReference type="EMBL" id="JAULJQ010000004">
    <property type="protein sequence ID" value="MDO2409297.1"/>
    <property type="molecule type" value="Genomic_DNA"/>
</dbReference>
<sequence length="70" mass="8296">MKSIKNIFVECSLRFCLGASWGIFVLWMLFPPFRLFDTLLLNRISCSIFAMLLVFACYYSLRKYAIRNNE</sequence>
<comment type="caution">
    <text evidence="2">The sequence shown here is derived from an EMBL/GenBank/DDBJ whole genome shotgun (WGS) entry which is preliminary data.</text>
</comment>
<dbReference type="Proteomes" id="UP001171111">
    <property type="component" value="Unassembled WGS sequence"/>
</dbReference>
<dbReference type="RefSeq" id="WP_273930752.1">
    <property type="nucleotide sequence ID" value="NZ_JAQSLJ010000005.1"/>
</dbReference>
<feature type="transmembrane region" description="Helical" evidence="1">
    <location>
        <begin position="42"/>
        <end position="61"/>
    </location>
</feature>
<gene>
    <name evidence="2" type="ORF">Q2362_04180</name>
</gene>
<proteinExistence type="predicted"/>
<keyword evidence="1" id="KW-0472">Membrane</keyword>
<evidence type="ECO:0000313" key="3">
    <source>
        <dbReference type="Proteomes" id="UP001171111"/>
    </source>
</evidence>
<accession>A0ABT8T6G7</accession>
<keyword evidence="3" id="KW-1185">Reference proteome</keyword>